<feature type="transmembrane region" description="Helical" evidence="8">
    <location>
        <begin position="363"/>
        <end position="381"/>
    </location>
</feature>
<reference evidence="9 10" key="1">
    <citation type="submission" date="2023-06" db="EMBL/GenBank/DDBJ databases">
        <title>Draft genome sequence of Gleimia hominis type strain CCUG 57540T.</title>
        <authorList>
            <person name="Salva-Serra F."/>
            <person name="Cardew S."/>
            <person name="Jensie Markopoulos S."/>
            <person name="Ohlen M."/>
            <person name="Inganas E."/>
            <person name="Svensson-Stadler L."/>
            <person name="Moore E.R.B."/>
        </authorList>
    </citation>
    <scope>NUCLEOTIDE SEQUENCE [LARGE SCALE GENOMIC DNA]</scope>
    <source>
        <strain evidence="9 10">CCUG 57540</strain>
    </source>
</reference>
<evidence type="ECO:0000313" key="9">
    <source>
        <dbReference type="EMBL" id="MDT3766755.1"/>
    </source>
</evidence>
<evidence type="ECO:0000256" key="4">
    <source>
        <dbReference type="ARBA" id="ARBA00022475"/>
    </source>
</evidence>
<organism evidence="9 10">
    <name type="scientific">Gleimia hominis</name>
    <dbReference type="NCBI Taxonomy" id="595468"/>
    <lineage>
        <taxon>Bacteria</taxon>
        <taxon>Bacillati</taxon>
        <taxon>Actinomycetota</taxon>
        <taxon>Actinomycetes</taxon>
        <taxon>Actinomycetales</taxon>
        <taxon>Actinomycetaceae</taxon>
        <taxon>Gleimia</taxon>
    </lineage>
</organism>
<feature type="transmembrane region" description="Helical" evidence="8">
    <location>
        <begin position="282"/>
        <end position="305"/>
    </location>
</feature>
<feature type="transmembrane region" description="Helical" evidence="8">
    <location>
        <begin position="172"/>
        <end position="193"/>
    </location>
</feature>
<evidence type="ECO:0000256" key="1">
    <source>
        <dbReference type="ARBA" id="ARBA00004651"/>
    </source>
</evidence>
<dbReference type="NCBIfam" id="TIGR00797">
    <property type="entry name" value="matE"/>
    <property type="match status" value="1"/>
</dbReference>
<feature type="transmembrane region" description="Helical" evidence="8">
    <location>
        <begin position="22"/>
        <end position="42"/>
    </location>
</feature>
<evidence type="ECO:0000256" key="2">
    <source>
        <dbReference type="ARBA" id="ARBA00010199"/>
    </source>
</evidence>
<dbReference type="RefSeq" id="WP_313271897.1">
    <property type="nucleotide sequence ID" value="NZ_JASXSX010000001.1"/>
</dbReference>
<protein>
    <submittedName>
        <fullName evidence="9">MATE family efflux transporter</fullName>
    </submittedName>
</protein>
<feature type="transmembrane region" description="Helical" evidence="8">
    <location>
        <begin position="256"/>
        <end position="276"/>
    </location>
</feature>
<dbReference type="Pfam" id="PF01554">
    <property type="entry name" value="MatE"/>
    <property type="match status" value="2"/>
</dbReference>
<feature type="transmembrane region" description="Helical" evidence="8">
    <location>
        <begin position="425"/>
        <end position="445"/>
    </location>
</feature>
<dbReference type="InterPro" id="IPR048279">
    <property type="entry name" value="MdtK-like"/>
</dbReference>
<feature type="transmembrane region" description="Helical" evidence="8">
    <location>
        <begin position="205"/>
        <end position="223"/>
    </location>
</feature>
<keyword evidence="6 8" id="KW-1133">Transmembrane helix</keyword>
<dbReference type="PIRSF" id="PIRSF006603">
    <property type="entry name" value="DinF"/>
    <property type="match status" value="1"/>
</dbReference>
<comment type="subcellular location">
    <subcellularLocation>
        <location evidence="1">Cell membrane</location>
        <topology evidence="1">Multi-pass membrane protein</topology>
    </subcellularLocation>
</comment>
<dbReference type="EMBL" id="JASXSX010000001">
    <property type="protein sequence ID" value="MDT3766755.1"/>
    <property type="molecule type" value="Genomic_DNA"/>
</dbReference>
<gene>
    <name evidence="9" type="ORF">QS713_01565</name>
</gene>
<feature type="transmembrane region" description="Helical" evidence="8">
    <location>
        <begin position="393"/>
        <end position="413"/>
    </location>
</feature>
<feature type="transmembrane region" description="Helical" evidence="8">
    <location>
        <begin position="325"/>
        <end position="351"/>
    </location>
</feature>
<comment type="similarity">
    <text evidence="2">Belongs to the multi antimicrobial extrusion (MATE) (TC 2.A.66.1) family.</text>
</comment>
<feature type="transmembrane region" description="Helical" evidence="8">
    <location>
        <begin position="54"/>
        <end position="77"/>
    </location>
</feature>
<dbReference type="PANTHER" id="PTHR42893">
    <property type="entry name" value="PROTEIN DETOXIFICATION 44, CHLOROPLASTIC-RELATED"/>
    <property type="match status" value="1"/>
</dbReference>
<feature type="transmembrane region" description="Helical" evidence="8">
    <location>
        <begin position="98"/>
        <end position="121"/>
    </location>
</feature>
<keyword evidence="10" id="KW-1185">Reference proteome</keyword>
<evidence type="ECO:0000256" key="5">
    <source>
        <dbReference type="ARBA" id="ARBA00022692"/>
    </source>
</evidence>
<feature type="transmembrane region" description="Helical" evidence="8">
    <location>
        <begin position="141"/>
        <end position="160"/>
    </location>
</feature>
<keyword evidence="3" id="KW-0813">Transport</keyword>
<dbReference type="InterPro" id="IPR002528">
    <property type="entry name" value="MATE_fam"/>
</dbReference>
<evidence type="ECO:0000313" key="10">
    <source>
        <dbReference type="Proteomes" id="UP001247542"/>
    </source>
</evidence>
<dbReference type="InterPro" id="IPR044644">
    <property type="entry name" value="DinF-like"/>
</dbReference>
<name>A0ABU3I8Q0_9ACTO</name>
<evidence type="ECO:0000256" key="7">
    <source>
        <dbReference type="ARBA" id="ARBA00023136"/>
    </source>
</evidence>
<keyword evidence="5 8" id="KW-0812">Transmembrane</keyword>
<keyword evidence="7 8" id="KW-0472">Membrane</keyword>
<evidence type="ECO:0000256" key="6">
    <source>
        <dbReference type="ARBA" id="ARBA00022989"/>
    </source>
</evidence>
<keyword evidence="4" id="KW-1003">Cell membrane</keyword>
<accession>A0ABU3I8Q0</accession>
<dbReference type="PANTHER" id="PTHR42893:SF46">
    <property type="entry name" value="PROTEIN DETOXIFICATION 44, CHLOROPLASTIC"/>
    <property type="match status" value="1"/>
</dbReference>
<dbReference type="Proteomes" id="UP001247542">
    <property type="component" value="Unassembled WGS sequence"/>
</dbReference>
<evidence type="ECO:0000256" key="3">
    <source>
        <dbReference type="ARBA" id="ARBA00022448"/>
    </source>
</evidence>
<comment type="caution">
    <text evidence="9">The sequence shown here is derived from an EMBL/GenBank/DDBJ whole genome shotgun (WGS) entry which is preliminary data.</text>
</comment>
<sequence length="464" mass="48175">MDKNETPPTQDPTSSQSLNRQIITLALPALGALIAEPLLTTIDSAMVGHLGTAQLAGLSLASTVLMTAVGICVFLAYSTTAITSRALGAGKVGEGMQAGINAMWLAAVLGAALAAGFMIFARPLLIFFGADPQVLPHALDYLHYCAPGLVGMLVVLAATGTLRGALDTKTPLYVATGGAVVNAILNAILIYGLNLGVKGSAIGTALTQTLMAVVLSGVVVASARQHHARFGFNLQAVWESTVAGFPLLLRSLTLRLAILATVWTIASAGTVALAAHQVVNTVWNFAAFALDALAIAAQALVGHALGKEDSGTANPNQIRMVVRKIVIWGIAAGTVIGVALMVGSPLLPWIFGTDPAMRRAATAGLLVAGLFQFLAGFVFMMDGILIGAGDNRYLALAGVINLVPYLPLLWFIAHRSSQVGGLDTAGQTWVVVFVWAAFAVVFTGMRALTTGLRVRGGAWMHLKH</sequence>
<proteinExistence type="inferred from homology"/>
<evidence type="ECO:0000256" key="8">
    <source>
        <dbReference type="SAM" id="Phobius"/>
    </source>
</evidence>